<keyword evidence="2" id="KW-1185">Reference proteome</keyword>
<protein>
    <submittedName>
        <fullName evidence="1">Uncharacterized protein</fullName>
    </submittedName>
</protein>
<reference evidence="1" key="1">
    <citation type="submission" date="2022-07" db="EMBL/GenBank/DDBJ databases">
        <title>Phylogenomic reconstructions and comparative analyses of Kickxellomycotina fungi.</title>
        <authorList>
            <person name="Reynolds N.K."/>
            <person name="Stajich J.E."/>
            <person name="Barry K."/>
            <person name="Grigoriev I.V."/>
            <person name="Crous P."/>
            <person name="Smith M.E."/>
        </authorList>
    </citation>
    <scope>NUCLEOTIDE SEQUENCE</scope>
    <source>
        <strain evidence="1">CBS 109366</strain>
    </source>
</reference>
<comment type="caution">
    <text evidence="1">The sequence shown here is derived from an EMBL/GenBank/DDBJ whole genome shotgun (WGS) entry which is preliminary data.</text>
</comment>
<organism evidence="1 2">
    <name type="scientific">Coemansia nantahalensis</name>
    <dbReference type="NCBI Taxonomy" id="2789366"/>
    <lineage>
        <taxon>Eukaryota</taxon>
        <taxon>Fungi</taxon>
        <taxon>Fungi incertae sedis</taxon>
        <taxon>Zoopagomycota</taxon>
        <taxon>Kickxellomycotina</taxon>
        <taxon>Kickxellomycetes</taxon>
        <taxon>Kickxellales</taxon>
        <taxon>Kickxellaceae</taxon>
        <taxon>Coemansia</taxon>
    </lineage>
</organism>
<evidence type="ECO:0000313" key="2">
    <source>
        <dbReference type="Proteomes" id="UP001140234"/>
    </source>
</evidence>
<gene>
    <name evidence="1" type="ORF">IWQ57_001149</name>
</gene>
<name>A0ACC1K5E6_9FUNG</name>
<dbReference type="EMBL" id="JANBUJ010000182">
    <property type="protein sequence ID" value="KAJ2773750.1"/>
    <property type="molecule type" value="Genomic_DNA"/>
</dbReference>
<sequence length="1209" mass="128780">MVWDAFRRRVRELRGEALDNWPAAVTDVRLHSAVVAGRPAGVHVWCACTAPARGLRKSTLMHCAIPAGSGSSGSGEVVHVPVAALRSVWMDGECGVGASYTGPGLLRALKGVAIEHMVWPEDGGGGGGGGDPSVVIVADKGRQWTHAQIDYHQGPDPWVRFAECAAPEGRTAPGRHEGDWYYARGGRGGRLLAFVRGRNVVAYDTATATEAQLTWAAAEGVQYGAVDLPMEEELGRSTGMFWAPPSSAQTPNVDMLLCARVDERAVLGVGLPELPVESKINPLGTLVPAPTALFADDSYGWADGCPSAEGPLTEHHRYPRPGTPTAATGWVVVEVEHGPAGIGRRRVRALRGAARLQAAFPWCEYVVRAGWLPADSQPAVWFQLLDRPQRRTAIVRVPLACFDAGTDQPTDPLEALPPPSMAGAPRIDVLYEEQQPNAWINLSHGHRFLARSSTARCVRFILATERAGGFCHLHLVTSHLCRPSAGAVAHARVETAALTAGPWPVTADGPLFVDERRRVVFFAARRPNPLTENLFAVDYGPALAEASPVPQPPEPQQLTMMGYTHNHFAFDATGAYFACQSSNLATPTRHCVYQIAYGSGGRVAAQCLAALEPCCGPAMVGAQGALADSVHRVPSARASKRLSGASTASSLSVRSMSVESLAPDEFFVERLLAKLRASGQQIQHSALASDLAKLKRLTPAYVSQRVTKAVRSALPFCSTPATVPLHLFSAILPQPPPLPPRPNGLPRRAAARIRNVHALPPPPPPLLRSSLTAASHAFVARETLLGTHAALRQQCPGGDPVPRLFCFPVPRVGGSTPDAYDLLFGHVYLPPDFAPGERYPVVVNAYGGPQCQLVTNAYAYPRHRRLAMLTRMGAGAPDDDDVDDSASLWTRPPSLAASDADAGPTRRAATRSLYMSAEAELAGVASAEAARHPGIATTQCLAPRAVVVVCIDGRGTACRGLAFEAAIRGQLGQIEVDDIACALEYLIEYGTACLEPTTSAAPGWCRAVVSTTPPGPDAAVPRPPVFAPPGAAAPLLPADHWDPPPPPAERGPFVDRARVAIHGWSYGGYVALRAMAARPELFRVAIAGAPVVRWDWYCAAYIERYLGVLPPPGAADDVATRAAYAQASVTAVAAKLAAAAGRILLVHGWGDDNVHIAHTAALVRELRRHTPEPPGVAVYANERHGLRLPASNEHYETLLAYWLFRALQP</sequence>
<dbReference type="Proteomes" id="UP001140234">
    <property type="component" value="Unassembled WGS sequence"/>
</dbReference>
<proteinExistence type="predicted"/>
<accession>A0ACC1K5E6</accession>
<evidence type="ECO:0000313" key="1">
    <source>
        <dbReference type="EMBL" id="KAJ2773750.1"/>
    </source>
</evidence>